<feature type="domain" description="AB hydrolase-1" evidence="1">
    <location>
        <begin position="34"/>
        <end position="244"/>
    </location>
</feature>
<reference evidence="3" key="2">
    <citation type="submission" date="2018-10" db="EMBL/GenBank/DDBJ databases">
        <authorList>
            <person name="Wang Y."/>
            <person name="Wang J."/>
            <person name="Yang X."/>
            <person name="Wang Z."/>
            <person name="Huang Y."/>
        </authorList>
    </citation>
    <scope>NUCLEOTIDE SEQUENCE [LARGE SCALE GENOMIC DNA]</scope>
    <source>
        <strain evidence="3">J015</strain>
    </source>
</reference>
<organism evidence="2 3">
    <name type="scientific">Pseudarthrobacter phenanthrenivorans</name>
    <name type="common">Arthrobacter phenanthrenivorans</name>
    <dbReference type="NCBI Taxonomy" id="361575"/>
    <lineage>
        <taxon>Bacteria</taxon>
        <taxon>Bacillati</taxon>
        <taxon>Actinomycetota</taxon>
        <taxon>Actinomycetes</taxon>
        <taxon>Micrococcales</taxon>
        <taxon>Micrococcaceae</taxon>
        <taxon>Pseudarthrobacter</taxon>
    </lineage>
</organism>
<dbReference type="PANTHER" id="PTHR43798">
    <property type="entry name" value="MONOACYLGLYCEROL LIPASE"/>
    <property type="match status" value="1"/>
</dbReference>
<dbReference type="Gene3D" id="3.40.50.1820">
    <property type="entry name" value="alpha/beta hydrolase"/>
    <property type="match status" value="1"/>
</dbReference>
<dbReference type="AlphaFoldDB" id="A0A3B0FSM4"/>
<gene>
    <name evidence="2" type="ORF">D7Z96_12835</name>
</gene>
<evidence type="ECO:0000313" key="2">
    <source>
        <dbReference type="EMBL" id="RKO22850.1"/>
    </source>
</evidence>
<dbReference type="InterPro" id="IPR050266">
    <property type="entry name" value="AB_hydrolase_sf"/>
</dbReference>
<dbReference type="InterPro" id="IPR000073">
    <property type="entry name" value="AB_hydrolase_1"/>
</dbReference>
<dbReference type="GO" id="GO:0016020">
    <property type="term" value="C:membrane"/>
    <property type="evidence" value="ECO:0007669"/>
    <property type="project" value="TreeGrafter"/>
</dbReference>
<evidence type="ECO:0000259" key="1">
    <source>
        <dbReference type="Pfam" id="PF12697"/>
    </source>
</evidence>
<comment type="caution">
    <text evidence="2">The sequence shown here is derived from an EMBL/GenBank/DDBJ whole genome shotgun (WGS) entry which is preliminary data.</text>
</comment>
<name>A0A3B0FSM4_PSEPS</name>
<reference evidence="2 3" key="1">
    <citation type="submission" date="2018-10" db="EMBL/GenBank/DDBJ databases">
        <title>Genome-guide identification and characterization of bacteria that degrade polycyclic aromatic hydrocarbons and resist hexavalent chromium simultaneously.</title>
        <authorList>
            <person name="Feng H."/>
        </authorList>
    </citation>
    <scope>NUCLEOTIDE SEQUENCE [LARGE SCALE GENOMIC DNA]</scope>
    <source>
        <strain evidence="2 3">J015</strain>
    </source>
</reference>
<accession>A0A3B0FSM4</accession>
<protein>
    <submittedName>
        <fullName evidence="2">Alpha/beta hydrolase</fullName>
    </submittedName>
</protein>
<keyword evidence="2" id="KW-0378">Hydrolase</keyword>
<dbReference type="InterPro" id="IPR029058">
    <property type="entry name" value="AB_hydrolase_fold"/>
</dbReference>
<proteinExistence type="predicted"/>
<dbReference type="Proteomes" id="UP000273159">
    <property type="component" value="Unassembled WGS sequence"/>
</dbReference>
<dbReference type="RefSeq" id="WP_120692757.1">
    <property type="nucleotide sequence ID" value="NZ_RBNH01000011.1"/>
</dbReference>
<sequence>MVLTGGRDVKAGGLQGKLYASVLPTSHQERPAYVLLHGIGVSHRYLARLHLELSKEADVYTFDLPGFGKASRPQHQLQVEDFAAFVGAVLTEAGVSRYVVVGHSMGTQFAVELALREPSRVAGAVLMGPVVDTPRKTVTKQALALTRDALFSESLTSNALVFSDYFRAGPRWYLTELPVMMAYPMEERLAAVSQPVLVLRGAKDPVARRPWCERLARVAPHGSMAEVPGQGHVVQHTAPDAAAEIITGWVRAAALPAPCQKTAAPEA</sequence>
<dbReference type="Pfam" id="PF12697">
    <property type="entry name" value="Abhydrolase_6"/>
    <property type="match status" value="1"/>
</dbReference>
<dbReference type="PANTHER" id="PTHR43798:SF33">
    <property type="entry name" value="HYDROLASE, PUTATIVE (AFU_ORTHOLOGUE AFUA_2G14860)-RELATED"/>
    <property type="match status" value="1"/>
</dbReference>
<evidence type="ECO:0000313" key="3">
    <source>
        <dbReference type="Proteomes" id="UP000273159"/>
    </source>
</evidence>
<dbReference type="SUPFAM" id="SSF53474">
    <property type="entry name" value="alpha/beta-Hydrolases"/>
    <property type="match status" value="1"/>
</dbReference>
<dbReference type="EMBL" id="RBNH01000011">
    <property type="protein sequence ID" value="RKO22850.1"/>
    <property type="molecule type" value="Genomic_DNA"/>
</dbReference>
<dbReference type="GO" id="GO:0016787">
    <property type="term" value="F:hydrolase activity"/>
    <property type="evidence" value="ECO:0007669"/>
    <property type="project" value="UniProtKB-KW"/>
</dbReference>
<dbReference type="PRINTS" id="PR00111">
    <property type="entry name" value="ABHYDROLASE"/>
</dbReference>